<keyword evidence="4 8" id="KW-0460">Magnesium</keyword>
<keyword evidence="5 8" id="KW-0408">Iron</keyword>
<dbReference type="SFLD" id="SFLDG01067">
    <property type="entry name" value="SPASM/twitch_domain_containing"/>
    <property type="match status" value="1"/>
</dbReference>
<dbReference type="PANTHER" id="PTHR42836">
    <property type="entry name" value="7-CARBOXY-7-DEAZAGUANINE SYNTHASE"/>
    <property type="match status" value="1"/>
</dbReference>
<comment type="similarity">
    <text evidence="8">Belongs to the radical SAM superfamily. 7-carboxy-7-deazaguanine synthase family.</text>
</comment>
<organism evidence="10 11">
    <name type="scientific">Anaeromicrobium sediminis</name>
    <dbReference type="NCBI Taxonomy" id="1478221"/>
    <lineage>
        <taxon>Bacteria</taxon>
        <taxon>Bacillati</taxon>
        <taxon>Bacillota</taxon>
        <taxon>Clostridia</taxon>
        <taxon>Peptostreptococcales</taxon>
        <taxon>Thermotaleaceae</taxon>
        <taxon>Anaeromicrobium</taxon>
    </lineage>
</organism>
<dbReference type="Proteomes" id="UP000216024">
    <property type="component" value="Unassembled WGS sequence"/>
</dbReference>
<keyword evidence="3 8" id="KW-0479">Metal-binding</keyword>
<dbReference type="Pfam" id="PF04055">
    <property type="entry name" value="Radical_SAM"/>
    <property type="match status" value="1"/>
</dbReference>
<keyword evidence="7 8" id="KW-0456">Lyase</keyword>
<dbReference type="HAMAP" id="MF_00917">
    <property type="entry name" value="QueE"/>
    <property type="match status" value="1"/>
</dbReference>
<dbReference type="GO" id="GO:0051539">
    <property type="term" value="F:4 iron, 4 sulfur cluster binding"/>
    <property type="evidence" value="ECO:0007669"/>
    <property type="project" value="UniProtKB-UniRule"/>
</dbReference>
<comment type="function">
    <text evidence="8">Catalyzes the complex heterocyclic radical-mediated conversion of 6-carboxy-5,6,7,8-tetrahydropterin (CPH4) to 7-carboxy-7-deazaguanine (CDG), a step common to the biosynthetic pathways of all 7-deazapurine-containing compounds.</text>
</comment>
<evidence type="ECO:0000256" key="6">
    <source>
        <dbReference type="ARBA" id="ARBA00023014"/>
    </source>
</evidence>
<evidence type="ECO:0000256" key="2">
    <source>
        <dbReference type="ARBA" id="ARBA00022691"/>
    </source>
</evidence>
<dbReference type="GO" id="GO:0016840">
    <property type="term" value="F:carbon-nitrogen lyase activity"/>
    <property type="evidence" value="ECO:0007669"/>
    <property type="project" value="UniProtKB-UniRule"/>
</dbReference>
<feature type="binding site" evidence="8">
    <location>
        <position position="75"/>
    </location>
    <ligand>
        <name>S-adenosyl-L-methionine</name>
        <dbReference type="ChEBI" id="CHEBI:59789"/>
    </ligand>
</feature>
<evidence type="ECO:0000313" key="10">
    <source>
        <dbReference type="EMBL" id="PAB56795.1"/>
    </source>
</evidence>
<evidence type="ECO:0000259" key="9">
    <source>
        <dbReference type="PROSITE" id="PS51918"/>
    </source>
</evidence>
<dbReference type="GO" id="GO:1904047">
    <property type="term" value="F:S-adenosyl-L-methionine binding"/>
    <property type="evidence" value="ECO:0007669"/>
    <property type="project" value="UniProtKB-UniRule"/>
</dbReference>
<keyword evidence="2 8" id="KW-0949">S-adenosyl-L-methionine</keyword>
<feature type="domain" description="Radical SAM core" evidence="9">
    <location>
        <begin position="18"/>
        <end position="216"/>
    </location>
</feature>
<dbReference type="SUPFAM" id="SSF102114">
    <property type="entry name" value="Radical SAM enzymes"/>
    <property type="match status" value="1"/>
</dbReference>
<dbReference type="GO" id="GO:0008616">
    <property type="term" value="P:tRNA queuosine(34) biosynthetic process"/>
    <property type="evidence" value="ECO:0007669"/>
    <property type="project" value="UniProtKB-UniRule"/>
</dbReference>
<evidence type="ECO:0000313" key="11">
    <source>
        <dbReference type="Proteomes" id="UP000216024"/>
    </source>
</evidence>
<feature type="binding site" evidence="8">
    <location>
        <begin position="12"/>
        <end position="14"/>
    </location>
    <ligand>
        <name>substrate</name>
    </ligand>
</feature>
<feature type="binding site" evidence="8">
    <location>
        <position position="73"/>
    </location>
    <ligand>
        <name>substrate</name>
    </ligand>
</feature>
<keyword evidence="6 8" id="KW-0411">Iron-sulfur</keyword>
<dbReference type="OrthoDB" id="9792276at2"/>
<feature type="binding site" evidence="8">
    <location>
        <position position="31"/>
    </location>
    <ligand>
        <name>[4Fe-4S] cluster</name>
        <dbReference type="ChEBI" id="CHEBI:49883"/>
        <note>4Fe-4S-S-AdoMet</note>
    </ligand>
</feature>
<evidence type="ECO:0000256" key="5">
    <source>
        <dbReference type="ARBA" id="ARBA00023004"/>
    </source>
</evidence>
<gene>
    <name evidence="8" type="primary">queE</name>
    <name evidence="10" type="ORF">CCE28_20180</name>
</gene>
<feature type="binding site" evidence="8">
    <location>
        <begin position="37"/>
        <end position="39"/>
    </location>
    <ligand>
        <name>S-adenosyl-L-methionine</name>
        <dbReference type="ChEBI" id="CHEBI:59789"/>
    </ligand>
</feature>
<dbReference type="InterPro" id="IPR024924">
    <property type="entry name" value="7-CO-7-deazaguanine_synth-like"/>
</dbReference>
<keyword evidence="1 8" id="KW-0004">4Fe-4S</keyword>
<dbReference type="EC" id="4.3.99.3" evidence="8"/>
<keyword evidence="8" id="KW-0671">Queuosine biosynthesis</keyword>
<evidence type="ECO:0000256" key="3">
    <source>
        <dbReference type="ARBA" id="ARBA00022723"/>
    </source>
</evidence>
<feature type="binding site" evidence="8">
    <location>
        <position position="38"/>
    </location>
    <ligand>
        <name>[4Fe-4S] cluster</name>
        <dbReference type="ChEBI" id="CHEBI:49883"/>
        <note>4Fe-4S-S-AdoMet</note>
    </ligand>
</feature>
<feature type="binding site" evidence="8">
    <location>
        <position position="35"/>
    </location>
    <ligand>
        <name>[4Fe-4S] cluster</name>
        <dbReference type="ChEBI" id="CHEBI:49883"/>
        <note>4Fe-4S-S-AdoMet</note>
    </ligand>
</feature>
<feature type="binding site" evidence="8">
    <location>
        <position position="40"/>
    </location>
    <ligand>
        <name>Mg(2+)</name>
        <dbReference type="ChEBI" id="CHEBI:18420"/>
    </ligand>
</feature>
<keyword evidence="11" id="KW-1185">Reference proteome</keyword>
<sequence length="221" mass="25668">MMYKVVEHFISINGEGKRAGELALFIRFKGCNLTCSYCDTMWANREHTKFTFMNKEEIHNLIKESKVKNVTLTGGEPLLQDNMYELLEFISQDKSVNIEIETNGSVDIGTFSKLDNPPSFTLDYKLPSSNMEDLMYTNNYNYLKNSDVVKFVAGTKSDLDRAKEIIKKYDLTNKCHVYLSPSFEEITPAQIVEYMKENRLNDVKLQLQMHKFIWDPEERGV</sequence>
<protein>
    <recommendedName>
        <fullName evidence="8">7-carboxy-7-deazaguanine synthase</fullName>
        <shortName evidence="8">CDG synthase</shortName>
        <ecNumber evidence="8">4.3.99.3</ecNumber>
    </recommendedName>
    <alternativeName>
        <fullName evidence="8">Queuosine biosynthesis protein QueE</fullName>
    </alternativeName>
</protein>
<comment type="pathway">
    <text evidence="8">Purine metabolism; 7-cyano-7-deazaguanine biosynthesis.</text>
</comment>
<feature type="binding site" evidence="8">
    <location>
        <position position="27"/>
    </location>
    <ligand>
        <name>substrate</name>
    </ligand>
</feature>
<dbReference type="CDD" id="cd01335">
    <property type="entry name" value="Radical_SAM"/>
    <property type="match status" value="1"/>
</dbReference>
<proteinExistence type="inferred from homology"/>
<dbReference type="PIRSF" id="PIRSF000370">
    <property type="entry name" value="QueE"/>
    <property type="match status" value="1"/>
</dbReference>
<dbReference type="PROSITE" id="PS51918">
    <property type="entry name" value="RADICAL_SAM"/>
    <property type="match status" value="1"/>
</dbReference>
<dbReference type="AlphaFoldDB" id="A0A267MD49"/>
<dbReference type="InterPro" id="IPR013785">
    <property type="entry name" value="Aldolase_TIM"/>
</dbReference>
<accession>A0A267MD49</accession>
<dbReference type="PANTHER" id="PTHR42836:SF1">
    <property type="entry name" value="7-CARBOXY-7-DEAZAGUANINE SYNTHASE"/>
    <property type="match status" value="1"/>
</dbReference>
<dbReference type="EMBL" id="NIBG01000031">
    <property type="protein sequence ID" value="PAB56795.1"/>
    <property type="molecule type" value="Genomic_DNA"/>
</dbReference>
<evidence type="ECO:0000256" key="7">
    <source>
        <dbReference type="ARBA" id="ARBA00023239"/>
    </source>
</evidence>
<comment type="subunit">
    <text evidence="8">Homodimer.</text>
</comment>
<dbReference type="GO" id="GO:0000287">
    <property type="term" value="F:magnesium ion binding"/>
    <property type="evidence" value="ECO:0007669"/>
    <property type="project" value="UniProtKB-UniRule"/>
</dbReference>
<dbReference type="SFLD" id="SFLDS00029">
    <property type="entry name" value="Radical_SAM"/>
    <property type="match status" value="1"/>
</dbReference>
<name>A0A267MD49_9FIRM</name>
<comment type="cofactor">
    <cofactor evidence="8">
        <name>S-adenosyl-L-methionine</name>
        <dbReference type="ChEBI" id="CHEBI:59789"/>
    </cofactor>
    <text evidence="8">Binds 1 S-adenosyl-L-methionine per subunit.</text>
</comment>
<dbReference type="Gene3D" id="3.20.20.70">
    <property type="entry name" value="Aldolase class I"/>
    <property type="match status" value="1"/>
</dbReference>
<dbReference type="NCBIfam" id="TIGR03963">
    <property type="entry name" value="rSAM_QueE_Clost"/>
    <property type="match status" value="1"/>
</dbReference>
<evidence type="ECO:0000256" key="1">
    <source>
        <dbReference type="ARBA" id="ARBA00022485"/>
    </source>
</evidence>
<dbReference type="InterPro" id="IPR023868">
    <property type="entry name" value="7-CO-7-deazaGua_synth_put_Clo"/>
</dbReference>
<reference evidence="10 11" key="1">
    <citation type="submission" date="2017-06" db="EMBL/GenBank/DDBJ databases">
        <title>Draft genome sequence of anaerobic fermentative bacterium Anaeromicrobium sediminis DY2726D isolated from West Pacific Ocean sediments.</title>
        <authorList>
            <person name="Zeng X."/>
        </authorList>
    </citation>
    <scope>NUCLEOTIDE SEQUENCE [LARGE SCALE GENOMIC DNA]</scope>
    <source>
        <strain evidence="10 11">DY2726D</strain>
    </source>
</reference>
<evidence type="ECO:0000256" key="4">
    <source>
        <dbReference type="ARBA" id="ARBA00022842"/>
    </source>
</evidence>
<comment type="caution">
    <text evidence="8">Lacks conserved residue(s) required for the propagation of feature annotation.</text>
</comment>
<comment type="cofactor">
    <cofactor evidence="8">
        <name>[4Fe-4S] cluster</name>
        <dbReference type="ChEBI" id="CHEBI:49883"/>
    </cofactor>
    <text evidence="8">Binds 1 [4Fe-4S] cluster. The cluster is coordinated with 3 cysteines and an exchangeable S-adenosyl-L-methionine.</text>
</comment>
<comment type="catalytic activity">
    <reaction evidence="8">
        <text>6-carboxy-5,6,7,8-tetrahydropterin + H(+) = 7-carboxy-7-carbaguanine + NH4(+)</text>
        <dbReference type="Rhea" id="RHEA:27974"/>
        <dbReference type="ChEBI" id="CHEBI:15378"/>
        <dbReference type="ChEBI" id="CHEBI:28938"/>
        <dbReference type="ChEBI" id="CHEBI:61032"/>
        <dbReference type="ChEBI" id="CHEBI:61036"/>
        <dbReference type="EC" id="4.3.99.3"/>
    </reaction>
</comment>
<dbReference type="InterPro" id="IPR007197">
    <property type="entry name" value="rSAM"/>
</dbReference>
<dbReference type="UniPathway" id="UPA00391"/>
<evidence type="ECO:0000256" key="8">
    <source>
        <dbReference type="HAMAP-Rule" id="MF_00917"/>
    </source>
</evidence>
<comment type="cofactor">
    <cofactor evidence="8">
        <name>Mg(2+)</name>
        <dbReference type="ChEBI" id="CHEBI:18420"/>
    </cofactor>
</comment>
<comment type="caution">
    <text evidence="10">The sequence shown here is derived from an EMBL/GenBank/DDBJ whole genome shotgun (WGS) entry which is preliminary data.</text>
</comment>
<dbReference type="InterPro" id="IPR058240">
    <property type="entry name" value="rSAM_sf"/>
</dbReference>